<gene>
    <name evidence="1" type="ORF">NDU88_004589</name>
</gene>
<keyword evidence="2" id="KW-1185">Reference proteome</keyword>
<evidence type="ECO:0000313" key="2">
    <source>
        <dbReference type="Proteomes" id="UP001066276"/>
    </source>
</evidence>
<dbReference type="AlphaFoldDB" id="A0AAV7L0C0"/>
<name>A0AAV7L0C0_PLEWA</name>
<dbReference type="Proteomes" id="UP001066276">
    <property type="component" value="Chromosome 12"/>
</dbReference>
<protein>
    <submittedName>
        <fullName evidence="1">Uncharacterized protein</fullName>
    </submittedName>
</protein>
<comment type="caution">
    <text evidence="1">The sequence shown here is derived from an EMBL/GenBank/DDBJ whole genome shotgun (WGS) entry which is preliminary data.</text>
</comment>
<sequence length="143" mass="15791">MRREPQHPRRPPRACTSLSVPRGRQTICVLPVSAEGTQGARPRPRVSNLLPGRRPLLCLPGPCAPVLMRVCLPTPALNQPVTDYATERAHSQATLTKYGCYLAMLTYCVDSKLVQIPRQRSYSARTAGSCEFLAVGSFRIVYP</sequence>
<proteinExistence type="predicted"/>
<dbReference type="EMBL" id="JANPWB010000016">
    <property type="protein sequence ID" value="KAJ1084442.1"/>
    <property type="molecule type" value="Genomic_DNA"/>
</dbReference>
<reference evidence="1" key="1">
    <citation type="journal article" date="2022" name="bioRxiv">
        <title>Sequencing and chromosome-scale assembly of the giantPleurodeles waltlgenome.</title>
        <authorList>
            <person name="Brown T."/>
            <person name="Elewa A."/>
            <person name="Iarovenko S."/>
            <person name="Subramanian E."/>
            <person name="Araus A.J."/>
            <person name="Petzold A."/>
            <person name="Susuki M."/>
            <person name="Suzuki K.-i.T."/>
            <person name="Hayashi T."/>
            <person name="Toyoda A."/>
            <person name="Oliveira C."/>
            <person name="Osipova E."/>
            <person name="Leigh N.D."/>
            <person name="Simon A."/>
            <person name="Yun M.H."/>
        </authorList>
    </citation>
    <scope>NUCLEOTIDE SEQUENCE</scope>
    <source>
        <strain evidence="1">20211129_DDA</strain>
        <tissue evidence="1">Liver</tissue>
    </source>
</reference>
<evidence type="ECO:0000313" key="1">
    <source>
        <dbReference type="EMBL" id="KAJ1084442.1"/>
    </source>
</evidence>
<accession>A0AAV7L0C0</accession>
<organism evidence="1 2">
    <name type="scientific">Pleurodeles waltl</name>
    <name type="common">Iberian ribbed newt</name>
    <dbReference type="NCBI Taxonomy" id="8319"/>
    <lineage>
        <taxon>Eukaryota</taxon>
        <taxon>Metazoa</taxon>
        <taxon>Chordata</taxon>
        <taxon>Craniata</taxon>
        <taxon>Vertebrata</taxon>
        <taxon>Euteleostomi</taxon>
        <taxon>Amphibia</taxon>
        <taxon>Batrachia</taxon>
        <taxon>Caudata</taxon>
        <taxon>Salamandroidea</taxon>
        <taxon>Salamandridae</taxon>
        <taxon>Pleurodelinae</taxon>
        <taxon>Pleurodeles</taxon>
    </lineage>
</organism>